<dbReference type="EC" id="3.2.1.28" evidence="3"/>
<evidence type="ECO:0000256" key="1">
    <source>
        <dbReference type="ARBA" id="ARBA00001576"/>
    </source>
</evidence>
<dbReference type="STRING" id="933388.S7ZCN9"/>
<accession>S7ZCN9</accession>
<dbReference type="Pfam" id="PF03633">
    <property type="entry name" value="Glyco_hydro_65C"/>
    <property type="match status" value="1"/>
</dbReference>
<name>S7ZCN9_PENO1</name>
<keyword evidence="15" id="KW-1185">Reference proteome</keyword>
<feature type="signal peptide" evidence="10">
    <location>
        <begin position="1"/>
        <end position="23"/>
    </location>
</feature>
<dbReference type="GO" id="GO:0009277">
    <property type="term" value="C:fungal-type cell wall"/>
    <property type="evidence" value="ECO:0007669"/>
    <property type="project" value="TreeGrafter"/>
</dbReference>
<dbReference type="PhylomeDB" id="S7ZCN9"/>
<evidence type="ECO:0000256" key="8">
    <source>
        <dbReference type="ARBA" id="ARBA00030473"/>
    </source>
</evidence>
<evidence type="ECO:0000313" key="15">
    <source>
        <dbReference type="Proteomes" id="UP000019376"/>
    </source>
</evidence>
<evidence type="ECO:0000256" key="4">
    <source>
        <dbReference type="ARBA" id="ARBA00022729"/>
    </source>
</evidence>
<reference evidence="14 15" key="1">
    <citation type="journal article" date="2013" name="PLoS ONE">
        <title>Genomic and secretomic analyses reveal unique features of the lignocellulolytic enzyme system of Penicillium decumbens.</title>
        <authorList>
            <person name="Liu G."/>
            <person name="Zhang L."/>
            <person name="Wei X."/>
            <person name="Zou G."/>
            <person name="Qin Y."/>
            <person name="Ma L."/>
            <person name="Li J."/>
            <person name="Zheng H."/>
            <person name="Wang S."/>
            <person name="Wang C."/>
            <person name="Xun L."/>
            <person name="Zhao G.-P."/>
            <person name="Zhou Z."/>
            <person name="Qu Y."/>
        </authorList>
    </citation>
    <scope>NUCLEOTIDE SEQUENCE [LARGE SCALE GENOMIC DNA]</scope>
    <source>
        <strain evidence="15">114-2 / CGMCC 5302</strain>
    </source>
</reference>
<comment type="similarity">
    <text evidence="2">Belongs to the glycosyl hydrolase 65 family.</text>
</comment>
<sequence length="1093" mass="119708">MQYKSFIWTALQVTLQLSSLADATGPESRVERCLKSHSDHGLSAGAHASRNVYKTDFDGVTWDDDNWLLTTTTLEQGRFQSRGSVANGYFGINVASVGPFFEMDNATMGGDEINGWPLFSRRQSFATISGFWDSQPTTNGSNFPWLYQYGGDSVISGIPHWSGIILELDDETYLDAGVDNSTISNFTSTYDFQAGVLSWAYQWTPNDKYGSFDISYRLFVNKLYVNQAVVDMTIVASQDSNGTIANVLDGYSAVRTDFVESGEDDGAIYSAVRPNGIANVTAYVYANMTGSSSAVDLSSRKLVESKPYVSSNSSSVVQTASISFKKGKKVQVTKFVGAASTDAFADPQAVAKEAARTAAKNGYAKSLRAHVEEWASVMPVDSVDRYAYPNGTLPNDNYIIDSAVIAVANTYYLLQNTVGKDAMKMSNSTSLNRDSIAVGGLTSDSYAGQVFWDADVWMQPGLVASHPEAAQRITNYRVDLYPQAKENIKTKYSGSKNSTYLDPDAAIYSWTSGRYGNCTATGPCWDYEYHLNGDIGLAIINEWVASGDDETFKSTLFPIYNSVATVYSNLVERNGSHWTLTNMTDPDEYANHVDAGGFTMPLIAQTLTNANKFRKDFGLEVNSTWNEMAENVLVLRENGVTLEFTTMNGSAVVKQADVVLNTYPLDYSANYTQQDSLNDLDYYANKQSPDGPAMTWAIFSAVANEMSPSGCSAYIYAQNAYKPYARAPFYQMSEQQIDNATTNGGTHPAFPFLTGHGGSNQVVLFGYLGLRYIADDILHVDPNLPPQIPYLKYRTFYWRGWPISAWSNNTHTVISRADSKPLETADQRFANRSITIHSGSNSNYTSYTLPNKGGSVAIPNRRIGAINTIPGNLIQCQPVQSNNTFEPGQFPIAINDGATSTKWQPSHAANLSAVTISLEQELGQMVTGFHFDWAQAPPINATIIFHNKSLDNPAQTFTSSSNHHQSGNTTSDAYQIISTLTNIVLSKPYQPNVTDLDEIMIPIGNTTNVTLASAVPVARYASLLIVGNQALDEVDVKAKNGTGATVAEWAIIGQAQQQNGSSVRWRSETRMLETRAAARLARAQARGRRWRGV</sequence>
<evidence type="ECO:0000256" key="6">
    <source>
        <dbReference type="ARBA" id="ARBA00023180"/>
    </source>
</evidence>
<feature type="domain" description="Glycoside hydrolase family 65 central catalytic" evidence="11">
    <location>
        <begin position="432"/>
        <end position="620"/>
    </location>
</feature>
<dbReference type="GO" id="GO:0004555">
    <property type="term" value="F:alpha,alpha-trehalase activity"/>
    <property type="evidence" value="ECO:0007669"/>
    <property type="project" value="UniProtKB-EC"/>
</dbReference>
<dbReference type="SUPFAM" id="SSF48208">
    <property type="entry name" value="Six-hairpin glycosidases"/>
    <property type="match status" value="1"/>
</dbReference>
<evidence type="ECO:0000256" key="2">
    <source>
        <dbReference type="ARBA" id="ARBA00006768"/>
    </source>
</evidence>
<evidence type="ECO:0000259" key="11">
    <source>
        <dbReference type="Pfam" id="PF03632"/>
    </source>
</evidence>
<dbReference type="InterPro" id="IPR012341">
    <property type="entry name" value="6hp_glycosidase-like_sf"/>
</dbReference>
<dbReference type="Gene3D" id="2.70.98.40">
    <property type="entry name" value="Glycoside hydrolase, family 65, N-terminal domain"/>
    <property type="match status" value="1"/>
</dbReference>
<evidence type="ECO:0000256" key="5">
    <source>
        <dbReference type="ARBA" id="ARBA00022801"/>
    </source>
</evidence>
<dbReference type="Proteomes" id="UP000019376">
    <property type="component" value="Unassembled WGS sequence"/>
</dbReference>
<dbReference type="PANTHER" id="PTHR11051:SF8">
    <property type="entry name" value="PROTEIN-GLUCOSYLGALACTOSYLHYDROXYLYSINE GLUCOSIDASE"/>
    <property type="match status" value="1"/>
</dbReference>
<dbReference type="HOGENOM" id="CLU_006285_4_0_1"/>
<evidence type="ECO:0000256" key="7">
    <source>
        <dbReference type="ARBA" id="ARBA00023295"/>
    </source>
</evidence>
<feature type="chain" id="PRO_5004547943" description="alpha,alpha-trehalase" evidence="10">
    <location>
        <begin position="24"/>
        <end position="1093"/>
    </location>
</feature>
<dbReference type="InterPro" id="IPR005194">
    <property type="entry name" value="Glyco_hydro_65_C"/>
</dbReference>
<evidence type="ECO:0000256" key="9">
    <source>
        <dbReference type="ARBA" id="ARBA00031637"/>
    </source>
</evidence>
<feature type="domain" description="Glycoside hydrolase family 65 C-terminal" evidence="12">
    <location>
        <begin position="774"/>
        <end position="823"/>
    </location>
</feature>
<evidence type="ECO:0000256" key="10">
    <source>
        <dbReference type="SAM" id="SignalP"/>
    </source>
</evidence>
<dbReference type="Pfam" id="PF03632">
    <property type="entry name" value="Glyco_hydro_65m"/>
    <property type="match status" value="1"/>
</dbReference>
<keyword evidence="7" id="KW-0326">Glycosidase</keyword>
<dbReference type="GO" id="GO:0005993">
    <property type="term" value="P:trehalose catabolic process"/>
    <property type="evidence" value="ECO:0007669"/>
    <property type="project" value="TreeGrafter"/>
</dbReference>
<dbReference type="InterPro" id="IPR005195">
    <property type="entry name" value="Glyco_hydro_65_M"/>
</dbReference>
<dbReference type="FunFam" id="2.70.98.40:FF:000004">
    <property type="entry name" value="Alpha,alpha-trehalose glucohydrolase TreA/Ath1"/>
    <property type="match status" value="1"/>
</dbReference>
<dbReference type="InterPro" id="IPR011013">
    <property type="entry name" value="Gal_mutarotase_sf_dom"/>
</dbReference>
<dbReference type="EMBL" id="KB644409">
    <property type="protein sequence ID" value="EPS26466.1"/>
    <property type="molecule type" value="Genomic_DNA"/>
</dbReference>
<dbReference type="AlphaFoldDB" id="S7ZCN9"/>
<organism evidence="14 15">
    <name type="scientific">Penicillium oxalicum (strain 114-2 / CGMCC 5302)</name>
    <name type="common">Penicillium decumbens</name>
    <dbReference type="NCBI Taxonomy" id="933388"/>
    <lineage>
        <taxon>Eukaryota</taxon>
        <taxon>Fungi</taxon>
        <taxon>Dikarya</taxon>
        <taxon>Ascomycota</taxon>
        <taxon>Pezizomycotina</taxon>
        <taxon>Eurotiomycetes</taxon>
        <taxon>Eurotiomycetidae</taxon>
        <taxon>Eurotiales</taxon>
        <taxon>Aspergillaceae</taxon>
        <taxon>Penicillium</taxon>
    </lineage>
</organism>
<dbReference type="InterPro" id="IPR037018">
    <property type="entry name" value="GH65_N"/>
</dbReference>
<keyword evidence="6" id="KW-0325">Glycoprotein</keyword>
<dbReference type="PANTHER" id="PTHR11051">
    <property type="entry name" value="GLYCOSYL HYDROLASE-RELATED"/>
    <property type="match status" value="1"/>
</dbReference>
<dbReference type="Pfam" id="PF03636">
    <property type="entry name" value="Glyco_hydro_65N"/>
    <property type="match status" value="1"/>
</dbReference>
<dbReference type="eggNOG" id="KOG4125">
    <property type="taxonomic scope" value="Eukaryota"/>
</dbReference>
<dbReference type="InterPro" id="IPR005196">
    <property type="entry name" value="Glyco_hydro_65_N"/>
</dbReference>
<dbReference type="InterPro" id="IPR008928">
    <property type="entry name" value="6-hairpin_glycosidase_sf"/>
</dbReference>
<dbReference type="FunFam" id="1.50.10.10:FF:000032">
    <property type="entry name" value="Vacuolar acid trehalase"/>
    <property type="match status" value="1"/>
</dbReference>
<proteinExistence type="inferred from homology"/>
<gene>
    <name evidence="14" type="ORF">PDE_01403</name>
</gene>
<dbReference type="GO" id="GO:0030246">
    <property type="term" value="F:carbohydrate binding"/>
    <property type="evidence" value="ECO:0007669"/>
    <property type="project" value="InterPro"/>
</dbReference>
<feature type="domain" description="Glycoside hydrolase family 65 N-terminal" evidence="13">
    <location>
        <begin position="75"/>
        <end position="341"/>
    </location>
</feature>
<keyword evidence="4 10" id="KW-0732">Signal</keyword>
<dbReference type="OrthoDB" id="200349at2759"/>
<comment type="catalytic activity">
    <reaction evidence="1">
        <text>alpha,alpha-trehalose + H2O = alpha-D-glucose + beta-D-glucose</text>
        <dbReference type="Rhea" id="RHEA:32675"/>
        <dbReference type="ChEBI" id="CHEBI:15377"/>
        <dbReference type="ChEBI" id="CHEBI:15903"/>
        <dbReference type="ChEBI" id="CHEBI:16551"/>
        <dbReference type="ChEBI" id="CHEBI:17925"/>
        <dbReference type="EC" id="3.2.1.28"/>
    </reaction>
</comment>
<evidence type="ECO:0000313" key="14">
    <source>
        <dbReference type="EMBL" id="EPS26466.1"/>
    </source>
</evidence>
<protein>
    <recommendedName>
        <fullName evidence="3">alpha,alpha-trehalase</fullName>
        <ecNumber evidence="3">3.2.1.28</ecNumber>
    </recommendedName>
    <alternativeName>
        <fullName evidence="8">Alpha,alpha-trehalase</fullName>
    </alternativeName>
    <alternativeName>
        <fullName evidence="9">Alpha,alpha-trehalose glucohydrolase</fullName>
    </alternativeName>
</protein>
<evidence type="ECO:0000259" key="13">
    <source>
        <dbReference type="Pfam" id="PF03636"/>
    </source>
</evidence>
<dbReference type="SUPFAM" id="SSF74650">
    <property type="entry name" value="Galactose mutarotase-like"/>
    <property type="match status" value="1"/>
</dbReference>
<evidence type="ECO:0000259" key="12">
    <source>
        <dbReference type="Pfam" id="PF03633"/>
    </source>
</evidence>
<dbReference type="Gene3D" id="1.50.10.10">
    <property type="match status" value="1"/>
</dbReference>
<evidence type="ECO:0000256" key="3">
    <source>
        <dbReference type="ARBA" id="ARBA00012757"/>
    </source>
</evidence>
<keyword evidence="5" id="KW-0378">Hydrolase</keyword>